<evidence type="ECO:0000256" key="1">
    <source>
        <dbReference type="ARBA" id="ARBA00006382"/>
    </source>
</evidence>
<dbReference type="SUPFAM" id="SSF51735">
    <property type="entry name" value="NAD(P)-binding Rossmann-fold domains"/>
    <property type="match status" value="1"/>
</dbReference>
<dbReference type="InterPro" id="IPR014362">
    <property type="entry name" value="Glu_DH"/>
</dbReference>
<keyword evidence="11" id="KW-1185">Reference proteome</keyword>
<sequence length="370" mass="39761">MTEVFALADEFGPAKIVHVYEPSIGLKGILVVDNVAAGPAIGGMRMAPDVSLEECFRLARAMSLKNAAAGLPHGGGKSVLFGDPKMAIVQKECLIRAMACALRDCRDYIFGPDMGTDESCMAWIHDEIGRAVGLPNELGGLPLDEFGATAYGLVQAIEVAAESMRLDLKGARVVVQGFGAVGRHAARMLSDRGAVLAAAADSRGAVYDPAGLPVAELIALKESGRGLSDGDIGQKLDRDAVIDIDSDIWIPAARPDVLDEHNVHRLRTRLVAQGANIPFTLGAEEYLHHRKVICLPDFIVNAGGVICASMELQGAGRSQAFQSIKERIRANTRNIVETAERKNQTLRQAAEDLAVERLRKAMATRRWSIY</sequence>
<evidence type="ECO:0000259" key="9">
    <source>
        <dbReference type="SMART" id="SM00839"/>
    </source>
</evidence>
<dbReference type="STRING" id="1842532.A7E78_05010"/>
<dbReference type="InterPro" id="IPR036291">
    <property type="entry name" value="NAD(P)-bd_dom_sf"/>
</dbReference>
<name>A0A1L3GMV3_9BACT</name>
<evidence type="ECO:0000313" key="10">
    <source>
        <dbReference type="EMBL" id="APG27254.1"/>
    </source>
</evidence>
<dbReference type="Proteomes" id="UP000182517">
    <property type="component" value="Chromosome"/>
</dbReference>
<proteinExistence type="inferred from homology"/>
<dbReference type="OrthoDB" id="9803297at2"/>
<dbReference type="PROSITE" id="PS00074">
    <property type="entry name" value="GLFV_DEHYDROGENASE"/>
    <property type="match status" value="1"/>
</dbReference>
<accession>A0A1L3GMV3</accession>
<feature type="site" description="Important for catalysis" evidence="6">
    <location>
        <position position="113"/>
    </location>
</feature>
<keyword evidence="8" id="KW-0175">Coiled coil</keyword>
<evidence type="ECO:0000256" key="2">
    <source>
        <dbReference type="ARBA" id="ARBA00023002"/>
    </source>
</evidence>
<dbReference type="SUPFAM" id="SSF53223">
    <property type="entry name" value="Aminoacid dehydrogenase-like, N-terminal domain"/>
    <property type="match status" value="1"/>
</dbReference>
<reference evidence="10 11" key="1">
    <citation type="journal article" date="2017" name="Genome Announc.">
        <title>Complete Genome Sequences of Two Acetylene-Fermenting Pelobacter acetylenicus Strains.</title>
        <authorList>
            <person name="Sutton J.M."/>
            <person name="Baesman S.M."/>
            <person name="Fierst J.L."/>
            <person name="Poret-Peterson A.T."/>
            <person name="Oremland R.S."/>
            <person name="Dunlap D.S."/>
            <person name="Akob D.M."/>
        </authorList>
    </citation>
    <scope>NUCLEOTIDE SEQUENCE [LARGE SCALE GENOMIC DNA]</scope>
    <source>
        <strain evidence="10 11">SFB93</strain>
    </source>
</reference>
<dbReference type="InterPro" id="IPR033524">
    <property type="entry name" value="Glu/Leu/Phe/Val_DH_AS"/>
</dbReference>
<dbReference type="InterPro" id="IPR006097">
    <property type="entry name" value="Glu/Leu/Phe/Val/Trp_DH_dimer"/>
</dbReference>
<dbReference type="PRINTS" id="PR00082">
    <property type="entry name" value="GLFDHDRGNASE"/>
</dbReference>
<protein>
    <recommendedName>
        <fullName evidence="3">Glutamate dehydrogenase</fullName>
    </recommendedName>
</protein>
<dbReference type="EMBL" id="CP015519">
    <property type="protein sequence ID" value="APG27254.1"/>
    <property type="molecule type" value="Genomic_DNA"/>
</dbReference>
<dbReference type="SMART" id="SM00839">
    <property type="entry name" value="ELFV_dehydrog"/>
    <property type="match status" value="1"/>
</dbReference>
<dbReference type="AlphaFoldDB" id="A0A1L3GMV3"/>
<dbReference type="Gene3D" id="3.40.50.720">
    <property type="entry name" value="NAD(P)-binding Rossmann-like Domain"/>
    <property type="match status" value="1"/>
</dbReference>
<dbReference type="RefSeq" id="WP_072283219.1">
    <property type="nucleotide sequence ID" value="NZ_CP015519.1"/>
</dbReference>
<evidence type="ECO:0000256" key="7">
    <source>
        <dbReference type="RuleBase" id="RU004417"/>
    </source>
</evidence>
<dbReference type="PANTHER" id="PTHR11606:SF13">
    <property type="entry name" value="GLUTAMATE DEHYDROGENASE 1, MITOCHONDRIAL"/>
    <property type="match status" value="1"/>
</dbReference>
<feature type="domain" description="Glutamate/phenylalanine/leucine/valine/L-tryptophan dehydrogenase C-terminal" evidence="9">
    <location>
        <begin position="140"/>
        <end position="366"/>
    </location>
</feature>
<dbReference type="GO" id="GO:0006538">
    <property type="term" value="P:L-glutamate catabolic process"/>
    <property type="evidence" value="ECO:0007669"/>
    <property type="project" value="TreeGrafter"/>
</dbReference>
<evidence type="ECO:0000256" key="5">
    <source>
        <dbReference type="PIRSR" id="PIRSR000185-2"/>
    </source>
</evidence>
<dbReference type="Pfam" id="PF02812">
    <property type="entry name" value="ELFV_dehydrog_N"/>
    <property type="match status" value="1"/>
</dbReference>
<dbReference type="Pfam" id="PF00208">
    <property type="entry name" value="ELFV_dehydrog"/>
    <property type="match status" value="1"/>
</dbReference>
<feature type="coiled-coil region" evidence="8">
    <location>
        <begin position="329"/>
        <end position="356"/>
    </location>
</feature>
<evidence type="ECO:0000313" key="11">
    <source>
        <dbReference type="Proteomes" id="UP000182517"/>
    </source>
</evidence>
<dbReference type="PANTHER" id="PTHR11606">
    <property type="entry name" value="GLUTAMATE DEHYDROGENASE"/>
    <property type="match status" value="1"/>
</dbReference>
<dbReference type="InterPro" id="IPR006095">
    <property type="entry name" value="Glu/Leu/Phe/Val/Trp_DH"/>
</dbReference>
<dbReference type="InterPro" id="IPR006096">
    <property type="entry name" value="Glu/Leu/Phe/Val/Trp_DH_C"/>
</dbReference>
<dbReference type="InterPro" id="IPR046346">
    <property type="entry name" value="Aminoacid_DH-like_N_sf"/>
</dbReference>
<keyword evidence="2 3" id="KW-0560">Oxidoreductase</keyword>
<dbReference type="GO" id="GO:0004352">
    <property type="term" value="F:glutamate dehydrogenase (NAD+) activity"/>
    <property type="evidence" value="ECO:0007669"/>
    <property type="project" value="TreeGrafter"/>
</dbReference>
<dbReference type="KEGG" id="pef:A7E78_05010"/>
<feature type="active site" description="Proton donor" evidence="4">
    <location>
        <position position="77"/>
    </location>
</feature>
<feature type="binding site" evidence="5">
    <location>
        <position position="149"/>
    </location>
    <ligand>
        <name>NAD(+)</name>
        <dbReference type="ChEBI" id="CHEBI:57540"/>
    </ligand>
</feature>
<dbReference type="PIRSF" id="PIRSF000185">
    <property type="entry name" value="Glu_DH"/>
    <property type="match status" value="1"/>
</dbReference>
<evidence type="ECO:0000256" key="6">
    <source>
        <dbReference type="PIRSR" id="PIRSR000185-3"/>
    </source>
</evidence>
<keyword evidence="5" id="KW-0547">Nucleotide-binding</keyword>
<dbReference type="Gene3D" id="3.40.50.10860">
    <property type="entry name" value="Leucine Dehydrogenase, chain A, domain 1"/>
    <property type="match status" value="1"/>
</dbReference>
<comment type="similarity">
    <text evidence="1 3 7">Belongs to the Glu/Leu/Phe/Val dehydrogenases family.</text>
</comment>
<evidence type="ECO:0000256" key="3">
    <source>
        <dbReference type="PIRNR" id="PIRNR000185"/>
    </source>
</evidence>
<evidence type="ECO:0000256" key="8">
    <source>
        <dbReference type="SAM" id="Coils"/>
    </source>
</evidence>
<dbReference type="GO" id="GO:0000166">
    <property type="term" value="F:nucleotide binding"/>
    <property type="evidence" value="ECO:0007669"/>
    <property type="project" value="UniProtKB-KW"/>
</dbReference>
<gene>
    <name evidence="10" type="ORF">A7E78_05010</name>
</gene>
<evidence type="ECO:0000256" key="4">
    <source>
        <dbReference type="PIRSR" id="PIRSR000185-1"/>
    </source>
</evidence>
<organism evidence="10 11">
    <name type="scientific">Syntrophotalea acetylenivorans</name>
    <dbReference type="NCBI Taxonomy" id="1842532"/>
    <lineage>
        <taxon>Bacteria</taxon>
        <taxon>Pseudomonadati</taxon>
        <taxon>Thermodesulfobacteriota</taxon>
        <taxon>Desulfuromonadia</taxon>
        <taxon>Desulfuromonadales</taxon>
        <taxon>Syntrophotaleaceae</taxon>
        <taxon>Syntrophotalea</taxon>
    </lineage>
</organism>
<keyword evidence="5" id="KW-0520">NAD</keyword>
<feature type="binding site" evidence="5">
    <location>
        <position position="65"/>
    </location>
    <ligand>
        <name>substrate</name>
    </ligand>
</feature>